<keyword evidence="6" id="KW-0509">mRNA transport</keyword>
<feature type="compositionally biased region" description="Low complexity" evidence="8">
    <location>
        <begin position="424"/>
        <end position="437"/>
    </location>
</feature>
<organism evidence="11 12">
    <name type="scientific">Ciona savignyi</name>
    <name type="common">Pacific transparent sea squirt</name>
    <dbReference type="NCBI Taxonomy" id="51511"/>
    <lineage>
        <taxon>Eukaryota</taxon>
        <taxon>Metazoa</taxon>
        <taxon>Chordata</taxon>
        <taxon>Tunicata</taxon>
        <taxon>Ascidiacea</taxon>
        <taxon>Phlebobranchia</taxon>
        <taxon>Cionidae</taxon>
        <taxon>Ciona</taxon>
    </lineage>
</organism>
<keyword evidence="5" id="KW-0677">Repeat</keyword>
<name>H2Z6T4_CIOSA</name>
<dbReference type="Pfam" id="PF24048">
    <property type="entry name" value="LRR_NXF1-5"/>
    <property type="match status" value="1"/>
</dbReference>
<evidence type="ECO:0000313" key="11">
    <source>
        <dbReference type="Ensembl" id="ENSCSAVP00000013296.1"/>
    </source>
</evidence>
<dbReference type="InterPro" id="IPR032710">
    <property type="entry name" value="NTF2-like_dom_sf"/>
</dbReference>
<dbReference type="GO" id="GO:0016973">
    <property type="term" value="P:poly(A)+ mRNA export from nucleus"/>
    <property type="evidence" value="ECO:0007669"/>
    <property type="project" value="TreeGrafter"/>
</dbReference>
<dbReference type="Pfam" id="PF03943">
    <property type="entry name" value="TAP_C"/>
    <property type="match status" value="1"/>
</dbReference>
<dbReference type="InterPro" id="IPR009060">
    <property type="entry name" value="UBA-like_sf"/>
</dbReference>
<dbReference type="PROSITE" id="PS50177">
    <property type="entry name" value="NTF2_DOMAIN"/>
    <property type="match status" value="1"/>
</dbReference>
<dbReference type="SUPFAM" id="SSF52058">
    <property type="entry name" value="L domain-like"/>
    <property type="match status" value="1"/>
</dbReference>
<dbReference type="SUPFAM" id="SSF54427">
    <property type="entry name" value="NTF2-like"/>
    <property type="match status" value="1"/>
</dbReference>
<dbReference type="Pfam" id="PF09162">
    <property type="entry name" value="Tap-RNA_bind"/>
    <property type="match status" value="1"/>
</dbReference>
<evidence type="ECO:0000256" key="4">
    <source>
        <dbReference type="ARBA" id="ARBA00022614"/>
    </source>
</evidence>
<protein>
    <recommendedName>
        <fullName evidence="13">NTF2 domain-containing protein</fullName>
    </recommendedName>
</protein>
<dbReference type="Gene3D" id="3.10.450.50">
    <property type="match status" value="1"/>
</dbReference>
<evidence type="ECO:0000256" key="2">
    <source>
        <dbReference type="ARBA" id="ARBA00009285"/>
    </source>
</evidence>
<dbReference type="PROSITE" id="PS51450">
    <property type="entry name" value="LRR"/>
    <property type="match status" value="2"/>
</dbReference>
<dbReference type="FunFam" id="3.80.10.10:FF:000384">
    <property type="entry name" value="Nuclear RNA export factor 1"/>
    <property type="match status" value="1"/>
</dbReference>
<evidence type="ECO:0000259" key="9">
    <source>
        <dbReference type="PROSITE" id="PS50177"/>
    </source>
</evidence>
<keyword evidence="4" id="KW-0433">Leucine-rich repeat</keyword>
<dbReference type="Gene3D" id="3.30.70.330">
    <property type="match status" value="1"/>
</dbReference>
<dbReference type="SUPFAM" id="SSF46934">
    <property type="entry name" value="UBA-like"/>
    <property type="match status" value="1"/>
</dbReference>
<dbReference type="FunFam" id="1.10.8.10:FF:000018">
    <property type="entry name" value="Nuclear RNA export factor 1"/>
    <property type="match status" value="1"/>
</dbReference>
<dbReference type="InterPro" id="IPR035979">
    <property type="entry name" value="RBD_domain_sf"/>
</dbReference>
<dbReference type="GeneTree" id="ENSGT00390000007539"/>
<dbReference type="CDD" id="cd14342">
    <property type="entry name" value="UBA_TAP-C"/>
    <property type="match status" value="1"/>
</dbReference>
<dbReference type="GO" id="GO:0003723">
    <property type="term" value="F:RNA binding"/>
    <property type="evidence" value="ECO:0007669"/>
    <property type="project" value="InterPro"/>
</dbReference>
<dbReference type="InterPro" id="IPR057125">
    <property type="entry name" value="NXF1/2/3/5-like_LRR"/>
</dbReference>
<evidence type="ECO:0000256" key="7">
    <source>
        <dbReference type="ARBA" id="ARBA00023242"/>
    </source>
</evidence>
<keyword evidence="7" id="KW-0539">Nucleus</keyword>
<dbReference type="InterPro" id="IPR032675">
    <property type="entry name" value="LRR_dom_sf"/>
</dbReference>
<dbReference type="PROSITE" id="PS51281">
    <property type="entry name" value="TAP_C"/>
    <property type="match status" value="1"/>
</dbReference>
<dbReference type="InterPro" id="IPR030217">
    <property type="entry name" value="NXF_fam"/>
</dbReference>
<dbReference type="InterPro" id="IPR002075">
    <property type="entry name" value="NTF2_dom"/>
</dbReference>
<reference evidence="12" key="1">
    <citation type="submission" date="2003-08" db="EMBL/GenBank/DDBJ databases">
        <authorList>
            <person name="Birren B."/>
            <person name="Nusbaum C."/>
            <person name="Abebe A."/>
            <person name="Abouelleil A."/>
            <person name="Adekoya E."/>
            <person name="Ait-zahra M."/>
            <person name="Allen N."/>
            <person name="Allen T."/>
            <person name="An P."/>
            <person name="Anderson M."/>
            <person name="Anderson S."/>
            <person name="Arachchi H."/>
            <person name="Armbruster J."/>
            <person name="Bachantsang P."/>
            <person name="Baldwin J."/>
            <person name="Barry A."/>
            <person name="Bayul T."/>
            <person name="Blitshsteyn B."/>
            <person name="Bloom T."/>
            <person name="Blye J."/>
            <person name="Boguslavskiy L."/>
            <person name="Borowsky M."/>
            <person name="Boukhgalter B."/>
            <person name="Brunache A."/>
            <person name="Butler J."/>
            <person name="Calixte N."/>
            <person name="Calvo S."/>
            <person name="Camarata J."/>
            <person name="Campo K."/>
            <person name="Chang J."/>
            <person name="Cheshatsang Y."/>
            <person name="Citroen M."/>
            <person name="Collymore A."/>
            <person name="Considine T."/>
            <person name="Cook A."/>
            <person name="Cooke P."/>
            <person name="Corum B."/>
            <person name="Cuomo C."/>
            <person name="David R."/>
            <person name="Dawoe T."/>
            <person name="Degray S."/>
            <person name="Dodge S."/>
            <person name="Dooley K."/>
            <person name="Dorje P."/>
            <person name="Dorjee K."/>
            <person name="Dorris L."/>
            <person name="Duffey N."/>
            <person name="Dupes A."/>
            <person name="Elkins T."/>
            <person name="Engels R."/>
            <person name="Erickson J."/>
            <person name="Farina A."/>
            <person name="Faro S."/>
            <person name="Ferreira P."/>
            <person name="Fischer H."/>
            <person name="Fitzgerald M."/>
            <person name="Foley K."/>
            <person name="Gage D."/>
            <person name="Galagan J."/>
            <person name="Gearin G."/>
            <person name="Gnerre S."/>
            <person name="Gnirke A."/>
            <person name="Goyette A."/>
            <person name="Graham J."/>
            <person name="Grandbois E."/>
            <person name="Gyaltsen K."/>
            <person name="Hafez N."/>
            <person name="Hagopian D."/>
            <person name="Hagos B."/>
            <person name="Hall J."/>
            <person name="Hatcher B."/>
            <person name="Heller A."/>
            <person name="Higgins H."/>
            <person name="Honan T."/>
            <person name="Horn A."/>
            <person name="Houde N."/>
            <person name="Hughes L."/>
            <person name="Hulme W."/>
            <person name="Husby E."/>
            <person name="Iliev I."/>
            <person name="Jaffe D."/>
            <person name="Jones C."/>
            <person name="Kamal M."/>
            <person name="Kamat A."/>
            <person name="Kamvysselis M."/>
            <person name="Karlsson E."/>
            <person name="Kells C."/>
            <person name="Kieu A."/>
            <person name="Kisner P."/>
            <person name="Kodira C."/>
            <person name="Kulbokas E."/>
            <person name="Labutti K."/>
            <person name="Lama D."/>
            <person name="Landers T."/>
            <person name="Leger J."/>
            <person name="Levine S."/>
            <person name="Lewis D."/>
            <person name="Lewis T."/>
            <person name="Lindblad-toh K."/>
            <person name="Liu X."/>
            <person name="Lokyitsang T."/>
            <person name="Lokyitsang Y."/>
            <person name="Lucien O."/>
            <person name="Lui A."/>
            <person name="Ma L.J."/>
            <person name="Mabbitt R."/>
            <person name="Macdonald J."/>
            <person name="Maclean C."/>
            <person name="Major J."/>
            <person name="Manning J."/>
            <person name="Marabella R."/>
            <person name="Maru K."/>
            <person name="Matthews C."/>
            <person name="Mauceli E."/>
            <person name="Mccarthy M."/>
            <person name="Mcdonough S."/>
            <person name="Mcghee T."/>
            <person name="Meldrim J."/>
            <person name="Meneus L."/>
            <person name="Mesirov J."/>
            <person name="Mihalev A."/>
            <person name="Mihova T."/>
            <person name="Mikkelsen T."/>
            <person name="Mlenga V."/>
            <person name="Moru K."/>
            <person name="Mozes J."/>
            <person name="Mulrain L."/>
            <person name="Munson G."/>
            <person name="Naylor J."/>
            <person name="Newes C."/>
            <person name="Nguyen C."/>
            <person name="Nguyen N."/>
            <person name="Nguyen T."/>
            <person name="Nicol R."/>
            <person name="Nielsen C."/>
            <person name="Nizzari M."/>
            <person name="Norbu C."/>
            <person name="Norbu N."/>
            <person name="O'donnell P."/>
            <person name="Okoawo O."/>
            <person name="O'leary S."/>
            <person name="Omotosho B."/>
            <person name="O'neill K."/>
            <person name="Osman S."/>
            <person name="Parker S."/>
            <person name="Perrin D."/>
            <person name="Phunkhang P."/>
            <person name="Piqani B."/>
            <person name="Purcell S."/>
            <person name="Rachupka T."/>
            <person name="Ramasamy U."/>
            <person name="Rameau R."/>
            <person name="Ray V."/>
            <person name="Raymond C."/>
            <person name="Retta R."/>
            <person name="Richardson S."/>
            <person name="Rise C."/>
            <person name="Rodriguez J."/>
            <person name="Rogers J."/>
            <person name="Rogov P."/>
            <person name="Rutman M."/>
            <person name="Schupbach R."/>
            <person name="Seaman C."/>
            <person name="Settipalli S."/>
            <person name="Sharpe T."/>
            <person name="Sheridan J."/>
            <person name="Sherpa N."/>
            <person name="Shi J."/>
            <person name="Smirnov S."/>
            <person name="Smith C."/>
            <person name="Sougnez C."/>
            <person name="Spencer B."/>
            <person name="Stalker J."/>
            <person name="Stange-thomann N."/>
            <person name="Stavropoulos S."/>
            <person name="Stetson K."/>
            <person name="Stone C."/>
            <person name="Stone S."/>
            <person name="Stubbs M."/>
            <person name="Talamas J."/>
            <person name="Tchuinga P."/>
            <person name="Tenzing P."/>
            <person name="Tesfaye S."/>
            <person name="Theodore J."/>
            <person name="Thoulutsang Y."/>
            <person name="Topham K."/>
            <person name="Towey S."/>
            <person name="Tsamla T."/>
            <person name="Tsomo N."/>
            <person name="Vallee D."/>
            <person name="Vassiliev H."/>
            <person name="Venkataraman V."/>
            <person name="Vinson J."/>
            <person name="Vo A."/>
            <person name="Wade C."/>
            <person name="Wang S."/>
            <person name="Wangchuk T."/>
            <person name="Wangdi T."/>
            <person name="Whittaker C."/>
            <person name="Wilkinson J."/>
            <person name="Wu Y."/>
            <person name="Wyman D."/>
            <person name="Yadav S."/>
            <person name="Yang S."/>
            <person name="Yang X."/>
            <person name="Yeager S."/>
            <person name="Yee E."/>
            <person name="Young G."/>
            <person name="Zainoun J."/>
            <person name="Zembeck L."/>
            <person name="Zimmer A."/>
            <person name="Zody M."/>
            <person name="Lander E."/>
        </authorList>
    </citation>
    <scope>NUCLEOTIDE SEQUENCE [LARGE SCALE GENOMIC DNA]</scope>
</reference>
<comment type="subcellular location">
    <subcellularLocation>
        <location evidence="1">Nucleus</location>
        <location evidence="1">Nucleoplasm</location>
    </subcellularLocation>
</comment>
<dbReference type="FunCoup" id="H2Z6T4">
    <property type="interactions" value="101"/>
</dbReference>
<dbReference type="InParanoid" id="H2Z6T4"/>
<dbReference type="GO" id="GO:0005654">
    <property type="term" value="C:nucleoplasm"/>
    <property type="evidence" value="ECO:0007669"/>
    <property type="project" value="UniProtKB-SubCell"/>
</dbReference>
<evidence type="ECO:0000256" key="5">
    <source>
        <dbReference type="ARBA" id="ARBA00022737"/>
    </source>
</evidence>
<evidence type="ECO:0000256" key="6">
    <source>
        <dbReference type="ARBA" id="ARBA00022816"/>
    </source>
</evidence>
<evidence type="ECO:0000259" key="10">
    <source>
        <dbReference type="PROSITE" id="PS51281"/>
    </source>
</evidence>
<feature type="domain" description="TAP-C" evidence="10">
    <location>
        <begin position="437"/>
        <end position="491"/>
    </location>
</feature>
<dbReference type="InterPro" id="IPR012677">
    <property type="entry name" value="Nucleotide-bd_a/b_plait_sf"/>
</dbReference>
<keyword evidence="12" id="KW-1185">Reference proteome</keyword>
<keyword evidence="3" id="KW-0813">Transport</keyword>
<dbReference type="Proteomes" id="UP000007875">
    <property type="component" value="Unassembled WGS sequence"/>
</dbReference>
<dbReference type="InterPro" id="IPR005637">
    <property type="entry name" value="TAP_C_dom"/>
</dbReference>
<feature type="domain" description="NTF2" evidence="9">
    <location>
        <begin position="262"/>
        <end position="407"/>
    </location>
</feature>
<dbReference type="PANTHER" id="PTHR10662:SF22">
    <property type="entry name" value="NUCLEAR RNA EXPORT FACTOR 1"/>
    <property type="match status" value="1"/>
</dbReference>
<dbReference type="eggNOG" id="KOG3763">
    <property type="taxonomic scope" value="Eukaryota"/>
</dbReference>
<evidence type="ECO:0008006" key="13">
    <source>
        <dbReference type="Google" id="ProtNLM"/>
    </source>
</evidence>
<dbReference type="Pfam" id="PF22602">
    <property type="entry name" value="NXF_NTF2"/>
    <property type="match status" value="1"/>
</dbReference>
<reference evidence="11" key="3">
    <citation type="submission" date="2025-09" db="UniProtKB">
        <authorList>
            <consortium name="Ensembl"/>
        </authorList>
    </citation>
    <scope>IDENTIFICATION</scope>
</reference>
<dbReference type="Gene3D" id="3.80.10.10">
    <property type="entry name" value="Ribonuclease Inhibitor"/>
    <property type="match status" value="1"/>
</dbReference>
<dbReference type="PANTHER" id="PTHR10662">
    <property type="entry name" value="NUCLEAR RNA EXPORT FACTOR"/>
    <property type="match status" value="1"/>
</dbReference>
<dbReference type="AlphaFoldDB" id="H2Z6T4"/>
<accession>H2Z6T4</accession>
<dbReference type="SUPFAM" id="SSF54928">
    <property type="entry name" value="RNA-binding domain, RBD"/>
    <property type="match status" value="1"/>
</dbReference>
<dbReference type="Gene3D" id="1.10.8.10">
    <property type="entry name" value="DNA helicase RuvA subunit, C-terminal domain"/>
    <property type="match status" value="1"/>
</dbReference>
<dbReference type="Ensembl" id="ENSCSAVT00000013446.1">
    <property type="protein sequence ID" value="ENSCSAVP00000013296.1"/>
    <property type="gene ID" value="ENSCSAVG00000007802.1"/>
</dbReference>
<sequence>NWYQITILQGLSLDEEWLRQEIQTIALIQYQATQYHFDGNNSSFYVEDQSTASSIRNCSKKISAPDGNKITILMRPCSNPMPDEKILKIQEVLASKYNGETHHLNAASLFNDEGLQGNKIFLKVSTSAHMYIVTKIIAKNISALRSLDMSDNRLVSFDGLKHLVQYTPMLQELNLGNNKLRSLNEMEKISAWDLTKLTLDGNPLCSSYKSQTEYISDVREWFPNLTTLDGHTLPPPVKFDVEKVDLPTPVLDFVQTTNGAEAIKLFVQQYFKCYDESRSMLAEAYHENCLFTLSIPPHTRGAPFSKYFKHTRNLKQIKTMSVKTSTISRSRSEILTKLELLPKSSHDITSFHVDIIMVTSEVTNFIVRGVYKEGKNGPNGFLRAFSRSFVCQVTPNGLSIINEQFFLRNPTTTEMRNSKPPPAAKITTTPTSAPAAPSRDEMVASFSRDSAMNAMFSRQCLEENDWNYEKAGTVFMELKAKGAIPPEAFVK</sequence>
<dbReference type="GO" id="GO:0005737">
    <property type="term" value="C:cytoplasm"/>
    <property type="evidence" value="ECO:0007669"/>
    <property type="project" value="InterPro"/>
</dbReference>
<comment type="similarity">
    <text evidence="2">Belongs to the NXF family.</text>
</comment>
<evidence type="ECO:0000256" key="8">
    <source>
        <dbReference type="SAM" id="MobiDB-lite"/>
    </source>
</evidence>
<evidence type="ECO:0000256" key="3">
    <source>
        <dbReference type="ARBA" id="ARBA00022448"/>
    </source>
</evidence>
<evidence type="ECO:0000256" key="1">
    <source>
        <dbReference type="ARBA" id="ARBA00004642"/>
    </source>
</evidence>
<proteinExistence type="inferred from homology"/>
<evidence type="ECO:0000313" key="12">
    <source>
        <dbReference type="Proteomes" id="UP000007875"/>
    </source>
</evidence>
<dbReference type="STRING" id="51511.ENSCSAVP00000013296"/>
<feature type="region of interest" description="Disordered" evidence="8">
    <location>
        <begin position="412"/>
        <end position="439"/>
    </location>
</feature>
<dbReference type="InterPro" id="IPR018222">
    <property type="entry name" value="Nuclear_transport_factor_2_euk"/>
</dbReference>
<dbReference type="SMART" id="SM00804">
    <property type="entry name" value="TAP_C"/>
    <property type="match status" value="1"/>
</dbReference>
<dbReference type="InterPro" id="IPR001611">
    <property type="entry name" value="Leu-rich_rpt"/>
</dbReference>
<dbReference type="InterPro" id="IPR015245">
    <property type="entry name" value="Tap_RNA-bd"/>
</dbReference>
<dbReference type="HOGENOM" id="CLU_011280_2_0_1"/>
<dbReference type="OMA" id="YGGHEAW"/>
<reference evidence="11" key="2">
    <citation type="submission" date="2025-08" db="UniProtKB">
        <authorList>
            <consortium name="Ensembl"/>
        </authorList>
    </citation>
    <scope>IDENTIFICATION</scope>
</reference>